<sequence>NEYGTVSNSYSTGSVTGENHVGGLVGLNEEGTVSNSFWDTETSGQSTSDGGTGKNTTKMKDIATFSGAAWDIIAVDPGSTNTTYIWNIVDTVTYPFLSWQS</sequence>
<dbReference type="EMBL" id="BARS01023864">
    <property type="protein sequence ID" value="GAG01401.1"/>
    <property type="molecule type" value="Genomic_DNA"/>
</dbReference>
<dbReference type="AlphaFoldDB" id="X0VLI1"/>
<feature type="non-terminal residue" evidence="3">
    <location>
        <position position="1"/>
    </location>
</feature>
<name>X0VLI1_9ZZZZ</name>
<proteinExistence type="predicted"/>
<feature type="domain" description="GLUG" evidence="2">
    <location>
        <begin position="18"/>
        <end position="36"/>
    </location>
</feature>
<feature type="compositionally biased region" description="Low complexity" evidence="1">
    <location>
        <begin position="40"/>
        <end position="49"/>
    </location>
</feature>
<organism evidence="3">
    <name type="scientific">marine sediment metagenome</name>
    <dbReference type="NCBI Taxonomy" id="412755"/>
    <lineage>
        <taxon>unclassified sequences</taxon>
        <taxon>metagenomes</taxon>
        <taxon>ecological metagenomes</taxon>
    </lineage>
</organism>
<comment type="caution">
    <text evidence="3">The sequence shown here is derived from an EMBL/GenBank/DDBJ whole genome shotgun (WGS) entry which is preliminary data.</text>
</comment>
<reference evidence="3" key="1">
    <citation type="journal article" date="2014" name="Front. Microbiol.">
        <title>High frequency of phylogenetically diverse reductive dehalogenase-homologous genes in deep subseafloor sedimentary metagenomes.</title>
        <authorList>
            <person name="Kawai M."/>
            <person name="Futagami T."/>
            <person name="Toyoda A."/>
            <person name="Takaki Y."/>
            <person name="Nishi S."/>
            <person name="Hori S."/>
            <person name="Arai W."/>
            <person name="Tsubouchi T."/>
            <person name="Morono Y."/>
            <person name="Uchiyama I."/>
            <person name="Ito T."/>
            <person name="Fujiyama A."/>
            <person name="Inagaki F."/>
            <person name="Takami H."/>
        </authorList>
    </citation>
    <scope>NUCLEOTIDE SEQUENCE</scope>
    <source>
        <strain evidence="3">Expedition CK06-06</strain>
    </source>
</reference>
<evidence type="ECO:0000259" key="2">
    <source>
        <dbReference type="Pfam" id="PF07581"/>
    </source>
</evidence>
<dbReference type="Pfam" id="PF07581">
    <property type="entry name" value="Glug"/>
    <property type="match status" value="1"/>
</dbReference>
<evidence type="ECO:0000313" key="3">
    <source>
        <dbReference type="EMBL" id="GAG01401.1"/>
    </source>
</evidence>
<protein>
    <recommendedName>
        <fullName evidence="2">GLUG domain-containing protein</fullName>
    </recommendedName>
</protein>
<dbReference type="Gene3D" id="2.160.20.110">
    <property type="match status" value="1"/>
</dbReference>
<feature type="region of interest" description="Disordered" evidence="1">
    <location>
        <begin position="35"/>
        <end position="55"/>
    </location>
</feature>
<accession>X0VLI1</accession>
<gene>
    <name evidence="3" type="ORF">S01H1_37965</name>
</gene>
<evidence type="ECO:0000256" key="1">
    <source>
        <dbReference type="SAM" id="MobiDB-lite"/>
    </source>
</evidence>
<dbReference type="InterPro" id="IPR011493">
    <property type="entry name" value="GLUG"/>
</dbReference>